<accession>A0A5J6MXC8</accession>
<evidence type="ECO:0000256" key="1">
    <source>
        <dbReference type="SAM" id="MobiDB-lite"/>
    </source>
</evidence>
<feature type="compositionally biased region" description="Basic and acidic residues" evidence="1">
    <location>
        <begin position="320"/>
        <end position="330"/>
    </location>
</feature>
<dbReference type="Gene3D" id="3.40.50.150">
    <property type="entry name" value="Vaccinia Virus protein VP39"/>
    <property type="match status" value="1"/>
</dbReference>
<dbReference type="PANTHER" id="PTHR42912">
    <property type="entry name" value="METHYLTRANSFERASE"/>
    <property type="match status" value="1"/>
</dbReference>
<dbReference type="Gene3D" id="1.10.10.10">
    <property type="entry name" value="Winged helix-like DNA-binding domain superfamily/Winged helix DNA-binding domain"/>
    <property type="match status" value="1"/>
</dbReference>
<dbReference type="SMART" id="SM00418">
    <property type="entry name" value="HTH_ARSR"/>
    <property type="match status" value="1"/>
</dbReference>
<evidence type="ECO:0000313" key="4">
    <source>
        <dbReference type="Proteomes" id="UP000325797"/>
    </source>
</evidence>
<dbReference type="KEGG" id="hadh:FRZ61_23220"/>
<dbReference type="InterPro" id="IPR036390">
    <property type="entry name" value="WH_DNA-bd_sf"/>
</dbReference>
<evidence type="ECO:0000313" key="3">
    <source>
        <dbReference type="EMBL" id="QEX22392.1"/>
    </source>
</evidence>
<dbReference type="InterPro" id="IPR011991">
    <property type="entry name" value="ArsR-like_HTH"/>
</dbReference>
<dbReference type="InterPro" id="IPR029063">
    <property type="entry name" value="SAM-dependent_MTases_sf"/>
</dbReference>
<dbReference type="PANTHER" id="PTHR42912:SF93">
    <property type="entry name" value="N6-ADENOSINE-METHYLTRANSFERASE TMT1A"/>
    <property type="match status" value="1"/>
</dbReference>
<dbReference type="CDD" id="cd02440">
    <property type="entry name" value="AdoMet_MTases"/>
    <property type="match status" value="1"/>
</dbReference>
<dbReference type="InterPro" id="IPR050508">
    <property type="entry name" value="Methyltransf_Superfamily"/>
</dbReference>
<organism evidence="3 4">
    <name type="scientific">Hypericibacter adhaerens</name>
    <dbReference type="NCBI Taxonomy" id="2602016"/>
    <lineage>
        <taxon>Bacteria</taxon>
        <taxon>Pseudomonadati</taxon>
        <taxon>Pseudomonadota</taxon>
        <taxon>Alphaproteobacteria</taxon>
        <taxon>Rhodospirillales</taxon>
        <taxon>Dongiaceae</taxon>
        <taxon>Hypericibacter</taxon>
    </lineage>
</organism>
<dbReference type="InterPro" id="IPR013216">
    <property type="entry name" value="Methyltransf_11"/>
</dbReference>
<reference evidence="3 4" key="1">
    <citation type="submission" date="2019-08" db="EMBL/GenBank/DDBJ databases">
        <title>Hyperibacter terrae gen. nov., sp. nov. and Hyperibacter viscosus sp. nov., two new members in the family Rhodospirillaceae isolated from the rhizosphere of Hypericum perforatum.</title>
        <authorList>
            <person name="Noviana Z."/>
        </authorList>
    </citation>
    <scope>NUCLEOTIDE SEQUENCE [LARGE SCALE GENOMIC DNA]</scope>
    <source>
        <strain evidence="3 4">R5959</strain>
    </source>
</reference>
<feature type="domain" description="HTH arsR-type" evidence="2">
    <location>
        <begin position="1"/>
        <end position="90"/>
    </location>
</feature>
<protein>
    <submittedName>
        <fullName evidence="3">ArsR family transcriptional regulator</fullName>
    </submittedName>
</protein>
<dbReference type="InterPro" id="IPR001845">
    <property type="entry name" value="HTH_ArsR_DNA-bd_dom"/>
</dbReference>
<dbReference type="SUPFAM" id="SSF46785">
    <property type="entry name" value="Winged helix' DNA-binding domain"/>
    <property type="match status" value="1"/>
</dbReference>
<feature type="region of interest" description="Disordered" evidence="1">
    <location>
        <begin position="320"/>
        <end position="343"/>
    </location>
</feature>
<dbReference type="EMBL" id="CP042582">
    <property type="protein sequence ID" value="QEX22392.1"/>
    <property type="molecule type" value="Genomic_DNA"/>
</dbReference>
<dbReference type="PRINTS" id="PR00778">
    <property type="entry name" value="HTHARSR"/>
</dbReference>
<dbReference type="OrthoDB" id="9789575at2"/>
<dbReference type="Proteomes" id="UP000325797">
    <property type="component" value="Chromosome"/>
</dbReference>
<dbReference type="AlphaFoldDB" id="A0A5J6MXC8"/>
<keyword evidence="4" id="KW-1185">Reference proteome</keyword>
<dbReference type="NCBIfam" id="NF033788">
    <property type="entry name" value="HTH_metalloreg"/>
    <property type="match status" value="1"/>
</dbReference>
<dbReference type="SUPFAM" id="SSF53335">
    <property type="entry name" value="S-adenosyl-L-methionine-dependent methyltransferases"/>
    <property type="match status" value="1"/>
</dbReference>
<dbReference type="InterPro" id="IPR036388">
    <property type="entry name" value="WH-like_DNA-bd_sf"/>
</dbReference>
<proteinExistence type="predicted"/>
<dbReference type="RefSeq" id="WP_151117739.1">
    <property type="nucleotide sequence ID" value="NZ_CP042582.1"/>
</dbReference>
<dbReference type="CDD" id="cd00090">
    <property type="entry name" value="HTH_ARSR"/>
    <property type="match status" value="1"/>
</dbReference>
<sequence>MEQLLAPLRAAGDPTRLRLLAVLARAELTVTELTQVLGQSQPRLSRHLKLLVAAGLLNRFQEGSWVFFRPAEKGPGGALVRFLTERLRSDDPTLARDLERLAVVREQRAETAAAYFRGRASEWNQIRALHIPEKEVEAAILDLLGPEVEGDLVDLGTGTGRVLELLAPRAKSGIGVDLSREMLAIARHSLDRPELRHVQVRQGDLYALPLESASADLVTLHLVLHYLDDPAAALLEAARLLRPNGRLLIVDFAPHNLEFLRDEHAHRRLGFTQDEIASWCRDAGLKLEASRSLQPKPGKGGERLTVMLWLARQTVDIRSQADRANADQDGSRTTGRNRKERTR</sequence>
<dbReference type="GO" id="GO:0008757">
    <property type="term" value="F:S-adenosylmethionine-dependent methyltransferase activity"/>
    <property type="evidence" value="ECO:0007669"/>
    <property type="project" value="InterPro"/>
</dbReference>
<dbReference type="Pfam" id="PF01022">
    <property type="entry name" value="HTH_5"/>
    <property type="match status" value="1"/>
</dbReference>
<gene>
    <name evidence="3" type="ORF">FRZ61_23220</name>
</gene>
<dbReference type="PROSITE" id="PS50987">
    <property type="entry name" value="HTH_ARSR_2"/>
    <property type="match status" value="1"/>
</dbReference>
<evidence type="ECO:0000259" key="2">
    <source>
        <dbReference type="PROSITE" id="PS50987"/>
    </source>
</evidence>
<name>A0A5J6MXC8_9PROT</name>
<dbReference type="GO" id="GO:0003700">
    <property type="term" value="F:DNA-binding transcription factor activity"/>
    <property type="evidence" value="ECO:0007669"/>
    <property type="project" value="InterPro"/>
</dbReference>
<dbReference type="Pfam" id="PF08241">
    <property type="entry name" value="Methyltransf_11"/>
    <property type="match status" value="1"/>
</dbReference>